<feature type="transmembrane region" description="Helical" evidence="1">
    <location>
        <begin position="49"/>
        <end position="73"/>
    </location>
</feature>
<sequence length="128" mass="14734">MDEKKKRSFKDESLNLDEEFDQEYAKKKIDQANQKVHHAHHFYGGSYVVVFKIANVIVALAVAGLILFIAQLWKDDFTYGLIPAIVVGLIIWYVNNFIVKQFENISIIAKNSTKILNILADQEARKHQ</sequence>
<evidence type="ECO:0000313" key="3">
    <source>
        <dbReference type="Proteomes" id="UP001597188"/>
    </source>
</evidence>
<proteinExistence type="predicted"/>
<keyword evidence="1" id="KW-0472">Membrane</keyword>
<evidence type="ECO:0000313" key="2">
    <source>
        <dbReference type="EMBL" id="MFD1421392.1"/>
    </source>
</evidence>
<keyword evidence="1" id="KW-0812">Transmembrane</keyword>
<organism evidence="2 3">
    <name type="scientific">Lactiplantibacillus songbeiensis</name>
    <dbReference type="NCBI Taxonomy" id="2559920"/>
    <lineage>
        <taxon>Bacteria</taxon>
        <taxon>Bacillati</taxon>
        <taxon>Bacillota</taxon>
        <taxon>Bacilli</taxon>
        <taxon>Lactobacillales</taxon>
        <taxon>Lactobacillaceae</taxon>
        <taxon>Lactiplantibacillus</taxon>
    </lineage>
</organism>
<dbReference type="RefSeq" id="WP_137636103.1">
    <property type="nucleotide sequence ID" value="NZ_BJDL01000033.1"/>
</dbReference>
<accession>A0ABW4C1U1</accession>
<name>A0ABW4C1U1_9LACO</name>
<keyword evidence="1" id="KW-1133">Transmembrane helix</keyword>
<protein>
    <submittedName>
        <fullName evidence="2">Uncharacterized protein</fullName>
    </submittedName>
</protein>
<reference evidence="3" key="1">
    <citation type="journal article" date="2019" name="Int. J. Syst. Evol. Microbiol.">
        <title>The Global Catalogue of Microorganisms (GCM) 10K type strain sequencing project: providing services to taxonomists for standard genome sequencing and annotation.</title>
        <authorList>
            <consortium name="The Broad Institute Genomics Platform"/>
            <consortium name="The Broad Institute Genome Sequencing Center for Infectious Disease"/>
            <person name="Wu L."/>
            <person name="Ma J."/>
        </authorList>
    </citation>
    <scope>NUCLEOTIDE SEQUENCE [LARGE SCALE GENOMIC DNA]</scope>
    <source>
        <strain evidence="3">CCM 8931</strain>
    </source>
</reference>
<comment type="caution">
    <text evidence="2">The sequence shown here is derived from an EMBL/GenBank/DDBJ whole genome shotgun (WGS) entry which is preliminary data.</text>
</comment>
<feature type="transmembrane region" description="Helical" evidence="1">
    <location>
        <begin position="79"/>
        <end position="99"/>
    </location>
</feature>
<evidence type="ECO:0000256" key="1">
    <source>
        <dbReference type="SAM" id="Phobius"/>
    </source>
</evidence>
<dbReference type="EMBL" id="JBHTOJ010000039">
    <property type="protein sequence ID" value="MFD1421392.1"/>
    <property type="molecule type" value="Genomic_DNA"/>
</dbReference>
<keyword evidence="3" id="KW-1185">Reference proteome</keyword>
<gene>
    <name evidence="2" type="ORF">ACFQ5L_10620</name>
</gene>
<dbReference type="Proteomes" id="UP001597188">
    <property type="component" value="Unassembled WGS sequence"/>
</dbReference>